<keyword evidence="7" id="KW-1185">Reference proteome</keyword>
<feature type="compositionally biased region" description="Polar residues" evidence="4">
    <location>
        <begin position="671"/>
        <end position="725"/>
    </location>
</feature>
<feature type="region of interest" description="Disordered" evidence="4">
    <location>
        <begin position="1124"/>
        <end position="1145"/>
    </location>
</feature>
<feature type="compositionally biased region" description="Low complexity" evidence="4">
    <location>
        <begin position="774"/>
        <end position="804"/>
    </location>
</feature>
<evidence type="ECO:0000256" key="2">
    <source>
        <dbReference type="ARBA" id="ARBA00009200"/>
    </source>
</evidence>
<feature type="region of interest" description="Disordered" evidence="4">
    <location>
        <begin position="1"/>
        <end position="34"/>
    </location>
</feature>
<evidence type="ECO:0000259" key="5">
    <source>
        <dbReference type="Pfam" id="PF11502"/>
    </source>
</evidence>
<evidence type="ECO:0000256" key="4">
    <source>
        <dbReference type="SAM" id="MobiDB-lite"/>
    </source>
</evidence>
<evidence type="ECO:0000313" key="6">
    <source>
        <dbReference type="EMBL" id="KAK7582224.1"/>
    </source>
</evidence>
<proteinExistence type="inferred from homology"/>
<feature type="region of interest" description="Disordered" evidence="4">
    <location>
        <begin position="468"/>
        <end position="652"/>
    </location>
</feature>
<feature type="compositionally biased region" description="Polar residues" evidence="4">
    <location>
        <begin position="561"/>
        <end position="571"/>
    </location>
</feature>
<feature type="region of interest" description="Disordered" evidence="4">
    <location>
        <begin position="1261"/>
        <end position="1282"/>
    </location>
</feature>
<feature type="compositionally biased region" description="Gly residues" evidence="4">
    <location>
        <begin position="420"/>
        <end position="450"/>
    </location>
</feature>
<feature type="compositionally biased region" description="Polar residues" evidence="4">
    <location>
        <begin position="600"/>
        <end position="619"/>
    </location>
</feature>
<dbReference type="Proteomes" id="UP001367676">
    <property type="component" value="Unassembled WGS sequence"/>
</dbReference>
<comment type="caution">
    <text evidence="6">The sequence shown here is derived from an EMBL/GenBank/DDBJ whole genome shotgun (WGS) entry which is preliminary data.</text>
</comment>
<sequence length="1282" mass="135412">MIKEKQRDKCSSVNKKAKNNGSSSVTNNDGALKTDVLENDIEVKDESFGISDDLEKVSNSSPASVTCTFADPKSFTMDMCPVENSCEGMLPPIPMSMGASGPMDGIQSLPSSVVNKQPSTLEAQFMQQQSQVFVFSTDMANKSAESVMKGIHKTIIEYHCAQPKTRKYLERNPLKMNQHSRQNSNQWFNNFGPMKSKSMGMGPQCNVDRSGFRNNPMMMSDALNSGPGGPPPGVMNMPSRLPMWNQQGNMNPMNMNSNNQHGPMMSPMCNNNMMRGGPGPGSMSTPMNAVLPGPMGPNPSGMMHGGMPMKCQSQPSPMDMMSDATNSNPLNVLPPLGVKVPDENLTPEQRLLREDKMATLRRIGEMLLPENQQSPAHRPMNADMPPSAHNPISVDDISSVLGGNDSTDMQIQKTGPNSGNSGGAAGAAGGAGPCPGGPNGGGGPPAGGGPLTDWQKMPSFFEDRKRVPEVGNRCSSARSQGPPPPYHQTTRSASVPIAVPSPNPNSPGNATSNLSLPSPRTCSGMNSPASKQGPGPSPTTNQLNSSIESPSGQSSHGGRGMNISNPGTPVSSGMHLSPNSKQKDGKMCTGQLPSEFSPAASGQQSPDSIFTRSLQNLARQQQHQKPQPQLPHTQSMQSANSHCKEPNLMPVPSPQHIQYLSTFEGQELTIQKQPNTSLKDTPSIVSPSLSNAGLDSMIPVSTDSSCPKVSVSAPNTPLTPSSLDIATSKYPGTPGDFSALSPSSGGPDGKQQMRGGPNSSNQLKNDLRFPCNSPQLPDPSSQMQQQLQQPPQQQQPQQQQRFQPTTTSYMSQANKNTFLDVSSPDKLSCNLGVSEPKEPTSCSNPNFSRIMPNNVPIDSTAVPKPPFDPISSLTQMSQQLTNSVPGSPASQVGMMHSGMMSYGGGGHLPPNSMNMMSMNEMGMCGNPSNEPPPSSMADGSRMVFNSQMPPSMNMRMGGGGPVGNRMMPCPNPNDGGAGGGPGGGGPMGIPKPGGMPPGPYPMMGGNHQRMMRPSAPMQTAYNGANIQVKPNAPNTIQYLPNRPQSANMGARGPPPSLDFLRYQNANAMPSNMDNKMQPPPPHGMNYFPNNYPGGPGNPMNDMMAANMNCGMPPGANPMVRPPSMRGGVNPQGPPPPPPNMGRMGGGGMPGNQMGMSPFNEQMYPPQGGGAGGPGPGPGGPNPNMPNNCHMFIGPNQGPPKMGGLGMGGNVTPDATQPLPPSMAQPNNFKNAAFMNSGIPDMDNSHFQAGYQQFQQQLYATNTRSQVTSQPMSAPNEQYYGPK</sequence>
<feature type="compositionally biased region" description="Polar residues" evidence="4">
    <location>
        <begin position="538"/>
        <end position="554"/>
    </location>
</feature>
<feature type="compositionally biased region" description="Polar residues" evidence="4">
    <location>
        <begin position="1261"/>
        <end position="1275"/>
    </location>
</feature>
<feature type="compositionally biased region" description="Polar residues" evidence="4">
    <location>
        <begin position="11"/>
        <end position="29"/>
    </location>
</feature>
<gene>
    <name evidence="6" type="ORF">V9T40_013669</name>
</gene>
<feature type="compositionally biased region" description="Pro residues" evidence="4">
    <location>
        <begin position="1174"/>
        <end position="1183"/>
    </location>
</feature>
<feature type="compositionally biased region" description="Polar residues" evidence="4">
    <location>
        <begin position="404"/>
        <end position="414"/>
    </location>
</feature>
<feature type="domain" description="B-cell lymphoma 9 beta-catenin binding" evidence="5">
    <location>
        <begin position="344"/>
        <end position="379"/>
    </location>
</feature>
<feature type="compositionally biased region" description="Low complexity" evidence="4">
    <location>
        <begin position="620"/>
        <end position="634"/>
    </location>
</feature>
<dbReference type="EMBL" id="JBBCAQ010000033">
    <property type="protein sequence ID" value="KAK7582224.1"/>
    <property type="molecule type" value="Genomic_DNA"/>
</dbReference>
<feature type="compositionally biased region" description="Polar residues" evidence="4">
    <location>
        <begin position="506"/>
        <end position="530"/>
    </location>
</feature>
<dbReference type="GO" id="GO:0005634">
    <property type="term" value="C:nucleus"/>
    <property type="evidence" value="ECO:0007669"/>
    <property type="project" value="UniProtKB-SubCell"/>
</dbReference>
<feature type="region of interest" description="Disordered" evidence="4">
    <location>
        <begin position="1163"/>
        <end position="1186"/>
    </location>
</feature>
<dbReference type="Pfam" id="PF11502">
    <property type="entry name" value="BCL9"/>
    <property type="match status" value="1"/>
</dbReference>
<reference evidence="6 7" key="1">
    <citation type="submission" date="2024-03" db="EMBL/GenBank/DDBJ databases">
        <title>Adaptation during the transition from Ophiocordyceps entomopathogen to insect associate is accompanied by gene loss and intensified selection.</title>
        <authorList>
            <person name="Ward C.M."/>
            <person name="Onetto C.A."/>
            <person name="Borneman A.R."/>
        </authorList>
    </citation>
    <scope>NUCLEOTIDE SEQUENCE [LARGE SCALE GENOMIC DNA]</scope>
    <source>
        <strain evidence="6">AWRI1</strain>
        <tissue evidence="6">Single Adult Female</tissue>
    </source>
</reference>
<evidence type="ECO:0000313" key="7">
    <source>
        <dbReference type="Proteomes" id="UP001367676"/>
    </source>
</evidence>
<name>A0AAN9TSK0_9HEMI</name>
<evidence type="ECO:0000256" key="3">
    <source>
        <dbReference type="ARBA" id="ARBA00023242"/>
    </source>
</evidence>
<feature type="region of interest" description="Disordered" evidence="4">
    <location>
        <begin position="370"/>
        <end position="456"/>
    </location>
</feature>
<keyword evidence="3" id="KW-0539">Nucleus</keyword>
<feature type="compositionally biased region" description="Basic and acidic residues" evidence="4">
    <location>
        <begin position="1"/>
        <end position="10"/>
    </location>
</feature>
<protein>
    <recommendedName>
        <fullName evidence="5">B-cell lymphoma 9 beta-catenin binding domain-containing protein</fullName>
    </recommendedName>
</protein>
<comment type="subcellular location">
    <subcellularLocation>
        <location evidence="1">Nucleus</location>
    </subcellularLocation>
</comment>
<comment type="similarity">
    <text evidence="2">Belongs to the BCL9 family.</text>
</comment>
<dbReference type="InterPro" id="IPR024670">
    <property type="entry name" value="BCL9_beta-catenin-bd_dom"/>
</dbReference>
<accession>A0AAN9TSK0</accession>
<feature type="region of interest" description="Disordered" evidence="4">
    <location>
        <begin position="671"/>
        <end position="807"/>
    </location>
</feature>
<organism evidence="6 7">
    <name type="scientific">Parthenolecanium corni</name>
    <dbReference type="NCBI Taxonomy" id="536013"/>
    <lineage>
        <taxon>Eukaryota</taxon>
        <taxon>Metazoa</taxon>
        <taxon>Ecdysozoa</taxon>
        <taxon>Arthropoda</taxon>
        <taxon>Hexapoda</taxon>
        <taxon>Insecta</taxon>
        <taxon>Pterygota</taxon>
        <taxon>Neoptera</taxon>
        <taxon>Paraneoptera</taxon>
        <taxon>Hemiptera</taxon>
        <taxon>Sternorrhyncha</taxon>
        <taxon>Coccoidea</taxon>
        <taxon>Coccidae</taxon>
        <taxon>Parthenolecanium</taxon>
    </lineage>
</organism>
<evidence type="ECO:0000256" key="1">
    <source>
        <dbReference type="ARBA" id="ARBA00004123"/>
    </source>
</evidence>